<dbReference type="InterPro" id="IPR008974">
    <property type="entry name" value="TRAF-like"/>
</dbReference>
<feature type="domain" description="TRAF-type" evidence="9">
    <location>
        <begin position="139"/>
        <end position="191"/>
    </location>
</feature>
<dbReference type="GO" id="GO:0007165">
    <property type="term" value="P:signal transduction"/>
    <property type="evidence" value="ECO:0007669"/>
    <property type="project" value="InterPro"/>
</dbReference>
<keyword evidence="3 7" id="KW-0479">Metal-binding</keyword>
<dbReference type="PROSITE" id="PS50144">
    <property type="entry name" value="MATH"/>
    <property type="match status" value="1"/>
</dbReference>
<keyword evidence="11" id="KW-1185">Reference proteome</keyword>
<keyword evidence="6 7" id="KW-0862">Zinc</keyword>
<dbReference type="GO" id="GO:0005737">
    <property type="term" value="C:cytoplasm"/>
    <property type="evidence" value="ECO:0007669"/>
    <property type="project" value="UniProtKB-SubCell"/>
</dbReference>
<dbReference type="GO" id="GO:0031625">
    <property type="term" value="F:ubiquitin protein ligase binding"/>
    <property type="evidence" value="ECO:0007669"/>
    <property type="project" value="TreeGrafter"/>
</dbReference>
<dbReference type="SUPFAM" id="SSF49599">
    <property type="entry name" value="TRAF domain-like"/>
    <property type="match status" value="3"/>
</dbReference>
<evidence type="ECO:0000256" key="5">
    <source>
        <dbReference type="ARBA" id="ARBA00022771"/>
    </source>
</evidence>
<sequence length="394" mass="45959">MGGRDVDAWLWSASAVRRENRTTNIKNSPSKIAGVFKCPEDDKPLDYSKLYPDNNLYTEITTSLIRCKHYKDGCKWVDQLGKLQNHNGNCPYESVWCENKCGARLDRRHLSNHMKNECHKRTVLCQYCKREFVEETLQTHQYKCPRFPVQCPNQCETAKIPREEVEVHIQERCPSVSITCAFKEAGCKTKCQRFHLDSHMEENMKRHLSLVWELVRQQQQEIRQLKNALHASTQITNGSYIWKISDYKTKYLEAAYKGAKELTCQPFYTSRNGYKVSASVFLNGYGNSDGKYLSLYFKILPGEYDNILEWPFRLPVTFTLYDQAADPDKRKNIVERFVPDPTRKQFKKPHPDIETLGFGYPKFLTLETLKTRNFIKDDALYIGISVDNKTFIVP</sequence>
<dbReference type="AlphaFoldDB" id="A0AA36BVE4"/>
<feature type="zinc finger region" description="TRAF-type" evidence="7">
    <location>
        <begin position="86"/>
        <end position="138"/>
    </location>
</feature>
<reference evidence="10" key="1">
    <citation type="submission" date="2023-08" db="EMBL/GenBank/DDBJ databases">
        <authorList>
            <person name="Alioto T."/>
            <person name="Alioto T."/>
            <person name="Gomez Garrido J."/>
        </authorList>
    </citation>
    <scope>NUCLEOTIDE SEQUENCE</scope>
</reference>
<keyword evidence="5 7" id="KW-0863">Zinc-finger</keyword>
<dbReference type="FunFam" id="3.30.40.10:FF:000121">
    <property type="entry name" value="TNF receptor-associated factor"/>
    <property type="match status" value="1"/>
</dbReference>
<evidence type="ECO:0000256" key="4">
    <source>
        <dbReference type="ARBA" id="ARBA00022737"/>
    </source>
</evidence>
<dbReference type="GO" id="GO:0043122">
    <property type="term" value="P:regulation of canonical NF-kappaB signal transduction"/>
    <property type="evidence" value="ECO:0007669"/>
    <property type="project" value="TreeGrafter"/>
</dbReference>
<evidence type="ECO:0000313" key="10">
    <source>
        <dbReference type="EMBL" id="CAI9741348.1"/>
    </source>
</evidence>
<dbReference type="InterPro" id="IPR013083">
    <property type="entry name" value="Znf_RING/FYVE/PHD"/>
</dbReference>
<comment type="subcellular location">
    <subcellularLocation>
        <location evidence="1">Cytoplasm</location>
    </subcellularLocation>
</comment>
<dbReference type="InterPro" id="IPR012227">
    <property type="entry name" value="TNF_rcpt-assoc_TRAF_met"/>
</dbReference>
<proteinExistence type="predicted"/>
<dbReference type="Pfam" id="PF02176">
    <property type="entry name" value="zf-TRAF"/>
    <property type="match status" value="1"/>
</dbReference>
<evidence type="ECO:0000313" key="11">
    <source>
        <dbReference type="Proteomes" id="UP001162480"/>
    </source>
</evidence>
<dbReference type="InterPro" id="IPR002083">
    <property type="entry name" value="MATH/TRAF_dom"/>
</dbReference>
<organism evidence="10 11">
    <name type="scientific">Octopus vulgaris</name>
    <name type="common">Common octopus</name>
    <dbReference type="NCBI Taxonomy" id="6645"/>
    <lineage>
        <taxon>Eukaryota</taxon>
        <taxon>Metazoa</taxon>
        <taxon>Spiralia</taxon>
        <taxon>Lophotrochozoa</taxon>
        <taxon>Mollusca</taxon>
        <taxon>Cephalopoda</taxon>
        <taxon>Coleoidea</taxon>
        <taxon>Octopodiformes</taxon>
        <taxon>Octopoda</taxon>
        <taxon>Incirrata</taxon>
        <taxon>Octopodidae</taxon>
        <taxon>Octopus</taxon>
    </lineage>
</organism>
<name>A0AA36BVE4_OCTVU</name>
<dbReference type="InterPro" id="IPR001293">
    <property type="entry name" value="Znf_TRAF"/>
</dbReference>
<dbReference type="Proteomes" id="UP001162480">
    <property type="component" value="Chromosome 26"/>
</dbReference>
<evidence type="ECO:0000256" key="2">
    <source>
        <dbReference type="ARBA" id="ARBA00022490"/>
    </source>
</evidence>
<dbReference type="InterPro" id="IPR049342">
    <property type="entry name" value="TRAF1-6_MATH_dom"/>
</dbReference>
<dbReference type="GO" id="GO:0005164">
    <property type="term" value="F:tumor necrosis factor receptor binding"/>
    <property type="evidence" value="ECO:0007669"/>
    <property type="project" value="TreeGrafter"/>
</dbReference>
<dbReference type="Gene3D" id="2.60.210.10">
    <property type="entry name" value="Apoptosis, Tumor Necrosis Factor Receptor Associated Protein 2, Chain A"/>
    <property type="match status" value="1"/>
</dbReference>
<dbReference type="PIRSF" id="PIRSF015614">
    <property type="entry name" value="TRAF"/>
    <property type="match status" value="1"/>
</dbReference>
<feature type="domain" description="TRAF-type" evidence="9">
    <location>
        <begin position="86"/>
        <end position="138"/>
    </location>
</feature>
<dbReference type="GO" id="GO:0008270">
    <property type="term" value="F:zinc ion binding"/>
    <property type="evidence" value="ECO:0007669"/>
    <property type="project" value="UniProtKB-KW"/>
</dbReference>
<feature type="domain" description="MATH" evidence="8">
    <location>
        <begin position="237"/>
        <end position="386"/>
    </location>
</feature>
<evidence type="ECO:0000256" key="6">
    <source>
        <dbReference type="ARBA" id="ARBA00022833"/>
    </source>
</evidence>
<evidence type="ECO:0000259" key="8">
    <source>
        <dbReference type="PROSITE" id="PS50144"/>
    </source>
</evidence>
<dbReference type="PROSITE" id="PS50145">
    <property type="entry name" value="ZF_TRAF"/>
    <property type="match status" value="2"/>
</dbReference>
<dbReference type="PANTHER" id="PTHR10131">
    <property type="entry name" value="TNF RECEPTOR ASSOCIATED FACTOR"/>
    <property type="match status" value="1"/>
</dbReference>
<dbReference type="PANTHER" id="PTHR10131:SF94">
    <property type="entry name" value="TNF RECEPTOR-ASSOCIATED FACTOR 4"/>
    <property type="match status" value="1"/>
</dbReference>
<accession>A0AA36BVE4</accession>
<keyword evidence="2" id="KW-0963">Cytoplasm</keyword>
<evidence type="ECO:0000259" key="9">
    <source>
        <dbReference type="PROSITE" id="PS50145"/>
    </source>
</evidence>
<dbReference type="SMART" id="SM00061">
    <property type="entry name" value="MATH"/>
    <property type="match status" value="1"/>
</dbReference>
<feature type="zinc finger region" description="TRAF-type" evidence="7">
    <location>
        <begin position="139"/>
        <end position="191"/>
    </location>
</feature>
<evidence type="ECO:0000256" key="7">
    <source>
        <dbReference type="PROSITE-ProRule" id="PRU00207"/>
    </source>
</evidence>
<evidence type="ECO:0000256" key="1">
    <source>
        <dbReference type="ARBA" id="ARBA00004496"/>
    </source>
</evidence>
<dbReference type="Gene3D" id="3.30.40.10">
    <property type="entry name" value="Zinc/RING finger domain, C3HC4 (zinc finger)"/>
    <property type="match status" value="3"/>
</dbReference>
<protein>
    <submittedName>
        <fullName evidence="10">TNF receptor-associated factor 4-like isoform X2</fullName>
    </submittedName>
</protein>
<dbReference type="EMBL" id="OX597839">
    <property type="protein sequence ID" value="CAI9741348.1"/>
    <property type="molecule type" value="Genomic_DNA"/>
</dbReference>
<dbReference type="Pfam" id="PF21355">
    <property type="entry name" value="TRAF-mep_MATH"/>
    <property type="match status" value="1"/>
</dbReference>
<dbReference type="GO" id="GO:0042981">
    <property type="term" value="P:regulation of apoptotic process"/>
    <property type="evidence" value="ECO:0007669"/>
    <property type="project" value="InterPro"/>
</dbReference>
<evidence type="ECO:0000256" key="3">
    <source>
        <dbReference type="ARBA" id="ARBA00022723"/>
    </source>
</evidence>
<keyword evidence="4" id="KW-0677">Repeat</keyword>
<gene>
    <name evidence="10" type="ORF">OCTVUL_1B029880</name>
</gene>